<dbReference type="InterPro" id="IPR042541">
    <property type="entry name" value="BART_sf"/>
</dbReference>
<feature type="compositionally biased region" description="Polar residues" evidence="10">
    <location>
        <begin position="271"/>
        <end position="290"/>
    </location>
</feature>
<evidence type="ECO:0000256" key="10">
    <source>
        <dbReference type="SAM" id="MobiDB-lite"/>
    </source>
</evidence>
<comment type="subcellular location">
    <subcellularLocation>
        <location evidence="1">Cell projection</location>
        <location evidence="1">Cilium</location>
    </subcellularLocation>
    <subcellularLocation>
        <location evidence="2">Cytoplasm</location>
    </subcellularLocation>
</comment>
<dbReference type="Proteomes" id="UP000663860">
    <property type="component" value="Unassembled WGS sequence"/>
</dbReference>
<feature type="region of interest" description="Disordered" evidence="10">
    <location>
        <begin position="342"/>
        <end position="407"/>
    </location>
</feature>
<evidence type="ECO:0000256" key="3">
    <source>
        <dbReference type="ARBA" id="ARBA00007460"/>
    </source>
</evidence>
<evidence type="ECO:0000256" key="6">
    <source>
        <dbReference type="ARBA" id="ARBA00023054"/>
    </source>
</evidence>
<protein>
    <recommendedName>
        <fullName evidence="4">Cilia- and flagella-associated protein 36</fullName>
    </recommendedName>
    <alternativeName>
        <fullName evidence="9">Coiled-coil domain-containing protein 104</fullName>
    </alternativeName>
</protein>
<dbReference type="GO" id="GO:0097546">
    <property type="term" value="C:ciliary base"/>
    <property type="evidence" value="ECO:0007669"/>
    <property type="project" value="TreeGrafter"/>
</dbReference>
<evidence type="ECO:0000256" key="8">
    <source>
        <dbReference type="ARBA" id="ARBA00023273"/>
    </source>
</evidence>
<dbReference type="PANTHER" id="PTHR21532">
    <property type="entry name" value="PHOSPHODIESTERASE HL"/>
    <property type="match status" value="1"/>
</dbReference>
<proteinExistence type="inferred from homology"/>
<feature type="compositionally biased region" description="Basic and acidic residues" evidence="10">
    <location>
        <begin position="188"/>
        <end position="198"/>
    </location>
</feature>
<dbReference type="EMBL" id="CAJOBB010002527">
    <property type="protein sequence ID" value="CAF3976735.1"/>
    <property type="molecule type" value="Genomic_DNA"/>
</dbReference>
<evidence type="ECO:0000313" key="12">
    <source>
        <dbReference type="EMBL" id="CAF0735436.1"/>
    </source>
</evidence>
<feature type="domain" description="BART" evidence="11">
    <location>
        <begin position="5"/>
        <end position="131"/>
    </location>
</feature>
<evidence type="ECO:0000256" key="5">
    <source>
        <dbReference type="ARBA" id="ARBA00022490"/>
    </source>
</evidence>
<feature type="compositionally biased region" description="Basic and acidic residues" evidence="10">
    <location>
        <begin position="228"/>
        <end position="270"/>
    </location>
</feature>
<feature type="region of interest" description="Disordered" evidence="10">
    <location>
        <begin position="166"/>
        <end position="294"/>
    </location>
</feature>
<feature type="compositionally biased region" description="Low complexity" evidence="10">
    <location>
        <begin position="361"/>
        <end position="372"/>
    </location>
</feature>
<dbReference type="AlphaFoldDB" id="A0A819M9G0"/>
<evidence type="ECO:0000256" key="7">
    <source>
        <dbReference type="ARBA" id="ARBA00023069"/>
    </source>
</evidence>
<evidence type="ECO:0000256" key="9">
    <source>
        <dbReference type="ARBA" id="ARBA00031593"/>
    </source>
</evidence>
<organism evidence="13 14">
    <name type="scientific">Adineta steineri</name>
    <dbReference type="NCBI Taxonomy" id="433720"/>
    <lineage>
        <taxon>Eukaryota</taxon>
        <taxon>Metazoa</taxon>
        <taxon>Spiralia</taxon>
        <taxon>Gnathifera</taxon>
        <taxon>Rotifera</taxon>
        <taxon>Eurotatoria</taxon>
        <taxon>Bdelloidea</taxon>
        <taxon>Adinetida</taxon>
        <taxon>Adinetidae</taxon>
        <taxon>Adineta</taxon>
    </lineage>
</organism>
<dbReference type="InterPro" id="IPR023379">
    <property type="entry name" value="BART_dom"/>
</dbReference>
<evidence type="ECO:0000256" key="2">
    <source>
        <dbReference type="ARBA" id="ARBA00004496"/>
    </source>
</evidence>
<dbReference type="Pfam" id="PF11527">
    <property type="entry name" value="ARL2_Bind_BART"/>
    <property type="match status" value="1"/>
</dbReference>
<accession>A0A819M9G0</accession>
<comment type="similarity">
    <text evidence="3">Belongs to the CFAP36 family.</text>
</comment>
<dbReference type="PANTHER" id="PTHR21532:SF0">
    <property type="entry name" value="CILIA- AND FLAGELLA-ASSOCIATED PROTEIN 36"/>
    <property type="match status" value="1"/>
</dbReference>
<evidence type="ECO:0000256" key="1">
    <source>
        <dbReference type="ARBA" id="ARBA00004138"/>
    </source>
</evidence>
<keyword evidence="6" id="KW-0175">Coiled coil</keyword>
<keyword evidence="7" id="KW-0969">Cilium</keyword>
<evidence type="ECO:0000313" key="14">
    <source>
        <dbReference type="Proteomes" id="UP000663868"/>
    </source>
</evidence>
<sequence>MALDNNWIVDTVGDFIHSPIWAAPIQTFIEANCVTFDYDDNDDDTDEDGTGLSLADEQRTIYQQYIRLVDSLINGLGKDLSLDENELIRACQIPVPLDDSVLADESYEQLYSAKDFQLFQDMMKRKNLILQLQALVSLQLQWGLLRHGDSRDDLILSLLMQATSSSSRRGSLHSPSEPIKVPIIKQQSYEKEDKKYQNDDNNDDDDDDDVVVVPRKPEPSTASSSSRKTKEQSEPKKPLKEEYRLPDLRRKGGADLDAEWHRDLQRKTSKENNYNDSIENDQSNNASIPQTIGAIPENVLRQKLRDLTERTIPTEDNETTAAMKARQKFLKDIRQKIVDEKRAEREKELEQQTTNVRPQSAAHAARKAMATANESKQEEQKSQINDDELNKRRAMMAKLKREVVDKR</sequence>
<keyword evidence="8" id="KW-0966">Cell projection</keyword>
<name>A0A819M9G0_9BILA</name>
<keyword evidence="5" id="KW-0963">Cytoplasm</keyword>
<comment type="caution">
    <text evidence="13">The sequence shown here is derived from an EMBL/GenBank/DDBJ whole genome shotgun (WGS) entry which is preliminary data.</text>
</comment>
<dbReference type="InterPro" id="IPR038888">
    <property type="entry name" value="CFAP36"/>
</dbReference>
<feature type="compositionally biased region" description="Acidic residues" evidence="10">
    <location>
        <begin position="200"/>
        <end position="210"/>
    </location>
</feature>
<feature type="compositionally biased region" description="Low complexity" evidence="10">
    <location>
        <begin position="166"/>
        <end position="176"/>
    </location>
</feature>
<gene>
    <name evidence="12" type="ORF">IZO911_LOCUS3183</name>
    <name evidence="13" type="ORF">KXQ929_LOCUS27097</name>
</gene>
<evidence type="ECO:0000259" key="11">
    <source>
        <dbReference type="Pfam" id="PF11527"/>
    </source>
</evidence>
<evidence type="ECO:0000256" key="4">
    <source>
        <dbReference type="ARBA" id="ARBA00021815"/>
    </source>
</evidence>
<dbReference type="Gene3D" id="1.20.1520.10">
    <property type="entry name" value="ADP-ribosylation factor-like 2-binding protein, domain"/>
    <property type="match status" value="1"/>
</dbReference>
<evidence type="ECO:0000313" key="13">
    <source>
        <dbReference type="EMBL" id="CAF3976735.1"/>
    </source>
</evidence>
<dbReference type="EMBL" id="CAJNOE010000016">
    <property type="protein sequence ID" value="CAF0735436.1"/>
    <property type="molecule type" value="Genomic_DNA"/>
</dbReference>
<reference evidence="13" key="1">
    <citation type="submission" date="2021-02" db="EMBL/GenBank/DDBJ databases">
        <authorList>
            <person name="Nowell W R."/>
        </authorList>
    </citation>
    <scope>NUCLEOTIDE SEQUENCE</scope>
</reference>
<dbReference type="Proteomes" id="UP000663868">
    <property type="component" value="Unassembled WGS sequence"/>
</dbReference>
<dbReference type="GO" id="GO:0005930">
    <property type="term" value="C:axoneme"/>
    <property type="evidence" value="ECO:0007669"/>
    <property type="project" value="TreeGrafter"/>
</dbReference>